<organism evidence="12 13">
    <name type="scientific">Aspergillus kawachii</name>
    <name type="common">White koji mold</name>
    <name type="synonym">Aspergillus awamori var. kawachi</name>
    <dbReference type="NCBI Taxonomy" id="1069201"/>
    <lineage>
        <taxon>Eukaryota</taxon>
        <taxon>Fungi</taxon>
        <taxon>Dikarya</taxon>
        <taxon>Ascomycota</taxon>
        <taxon>Pezizomycotina</taxon>
        <taxon>Eurotiomycetes</taxon>
        <taxon>Eurotiomycetidae</taxon>
        <taxon>Eurotiales</taxon>
        <taxon>Aspergillaceae</taxon>
        <taxon>Aspergillus</taxon>
        <taxon>Aspergillus subgen. Circumdati</taxon>
    </lineage>
</organism>
<dbReference type="GeneID" id="64962785"/>
<dbReference type="PANTHER" id="PTHR43591:SF30">
    <property type="entry name" value="PROTEIN-METHIONINE METHYLTRANSFERASE LAEA"/>
    <property type="match status" value="1"/>
</dbReference>
<keyword evidence="6" id="KW-0805">Transcription regulation</keyword>
<keyword evidence="5" id="KW-0749">Sporulation</keyword>
<name>A0A7R8A097_ASPKA</name>
<evidence type="ECO:0000313" key="13">
    <source>
        <dbReference type="Proteomes" id="UP000661280"/>
    </source>
</evidence>
<dbReference type="InterPro" id="IPR029063">
    <property type="entry name" value="SAM-dependent_MTases_sf"/>
</dbReference>
<evidence type="ECO:0000256" key="1">
    <source>
        <dbReference type="ARBA" id="ARBA00004123"/>
    </source>
</evidence>
<comment type="catalytic activity">
    <reaction evidence="11">
        <text>L-methionyl-[protein] + S-adenosyl-L-methionine = S-methyl-L-methionyl-[protein] + S-adenosyl-L-homocysteine</text>
        <dbReference type="Rhea" id="RHEA:60560"/>
        <dbReference type="Rhea" id="RHEA-COMP:12313"/>
        <dbReference type="Rhea" id="RHEA-COMP:15592"/>
        <dbReference type="ChEBI" id="CHEBI:16044"/>
        <dbReference type="ChEBI" id="CHEBI:57856"/>
        <dbReference type="ChEBI" id="CHEBI:59789"/>
        <dbReference type="ChEBI" id="CHEBI:142742"/>
    </reaction>
    <physiologicalReaction direction="left-to-right" evidence="11">
        <dbReference type="Rhea" id="RHEA:60561"/>
    </physiologicalReaction>
</comment>
<proteinExistence type="inferred from homology"/>
<accession>A0A7R8A097</accession>
<dbReference type="GO" id="GO:0032259">
    <property type="term" value="P:methylation"/>
    <property type="evidence" value="ECO:0007669"/>
    <property type="project" value="UniProtKB-KW"/>
</dbReference>
<dbReference type="Pfam" id="PF13489">
    <property type="entry name" value="Methyltransf_23"/>
    <property type="match status" value="1"/>
</dbReference>
<dbReference type="CDD" id="cd02440">
    <property type="entry name" value="AdoMet_MTases"/>
    <property type="match status" value="1"/>
</dbReference>
<evidence type="ECO:0000256" key="6">
    <source>
        <dbReference type="ARBA" id="ARBA00023015"/>
    </source>
</evidence>
<dbReference type="GO" id="GO:0008168">
    <property type="term" value="F:methyltransferase activity"/>
    <property type="evidence" value="ECO:0007669"/>
    <property type="project" value="UniProtKB-KW"/>
</dbReference>
<evidence type="ECO:0000256" key="9">
    <source>
        <dbReference type="ARBA" id="ARBA00038158"/>
    </source>
</evidence>
<keyword evidence="4" id="KW-0949">S-adenosyl-L-methionine</keyword>
<keyword evidence="2" id="KW-0489">Methyltransferase</keyword>
<protein>
    <recommendedName>
        <fullName evidence="10">Velvet complex subunit laeA</fullName>
    </recommendedName>
</protein>
<dbReference type="GO" id="GO:0030435">
    <property type="term" value="P:sporulation resulting in formation of a cellular spore"/>
    <property type="evidence" value="ECO:0007669"/>
    <property type="project" value="UniProtKB-KW"/>
</dbReference>
<dbReference type="KEGG" id="aluc:AKAW2_51805A"/>
<reference evidence="12" key="1">
    <citation type="submission" date="2021-01" db="EMBL/GenBank/DDBJ databases">
        <authorList>
            <consortium name="Aspergillus luchuensis mut. kawachii IFO 4304 genome sequencing consortium"/>
            <person name="Kazuki M."/>
            <person name="Futagami T."/>
        </authorList>
    </citation>
    <scope>NUCLEOTIDE SEQUENCE</scope>
    <source>
        <strain evidence="12">IFO 4308</strain>
    </source>
</reference>
<evidence type="ECO:0000256" key="7">
    <source>
        <dbReference type="ARBA" id="ARBA00023163"/>
    </source>
</evidence>
<evidence type="ECO:0000256" key="8">
    <source>
        <dbReference type="ARBA" id="ARBA00023242"/>
    </source>
</evidence>
<dbReference type="RefSeq" id="XP_041545226.1">
    <property type="nucleotide sequence ID" value="XM_041691775.1"/>
</dbReference>
<dbReference type="PANTHER" id="PTHR43591">
    <property type="entry name" value="METHYLTRANSFERASE"/>
    <property type="match status" value="1"/>
</dbReference>
<keyword evidence="13" id="KW-1185">Reference proteome</keyword>
<dbReference type="GO" id="GO:0005634">
    <property type="term" value="C:nucleus"/>
    <property type="evidence" value="ECO:0007669"/>
    <property type="project" value="UniProtKB-SubCell"/>
</dbReference>
<evidence type="ECO:0000256" key="10">
    <source>
        <dbReference type="ARBA" id="ARBA00041581"/>
    </source>
</evidence>
<reference evidence="12" key="2">
    <citation type="submission" date="2021-02" db="EMBL/GenBank/DDBJ databases">
        <title>Aspergillus luchuensis mut. kawachii IFO 4304 genome sequence.</title>
        <authorList>
            <person name="Mori K."/>
            <person name="Kadooka C."/>
            <person name="Goto M."/>
            <person name="Futagami T."/>
        </authorList>
    </citation>
    <scope>NUCLEOTIDE SEQUENCE</scope>
    <source>
        <strain evidence="12">IFO 4308</strain>
    </source>
</reference>
<evidence type="ECO:0000256" key="4">
    <source>
        <dbReference type="ARBA" id="ARBA00022691"/>
    </source>
</evidence>
<dbReference type="Gene3D" id="3.40.50.150">
    <property type="entry name" value="Vaccinia Virus protein VP39"/>
    <property type="match status" value="1"/>
</dbReference>
<comment type="subcellular location">
    <subcellularLocation>
        <location evidence="1">Nucleus</location>
    </subcellularLocation>
</comment>
<comment type="similarity">
    <text evidence="9">Belongs to the methyltransferase superfamily. LaeA methyltransferase family.</text>
</comment>
<keyword evidence="3" id="KW-0808">Transferase</keyword>
<dbReference type="OrthoDB" id="2013972at2759"/>
<evidence type="ECO:0000256" key="5">
    <source>
        <dbReference type="ARBA" id="ARBA00022969"/>
    </source>
</evidence>
<keyword evidence="8" id="KW-0539">Nucleus</keyword>
<evidence type="ECO:0000256" key="11">
    <source>
        <dbReference type="ARBA" id="ARBA00047870"/>
    </source>
</evidence>
<sequence>MLREELSLEPRRNPMSLENILNDDGDTVNYSLSSLPRSHGRQFQSSVYVPSMKGESLDICLPRRRLTMNHRKEQYGQSGCKPHLLRTGSPFDDQEQDRLDFFHKVFSIALMSEKLVHVPHPENGRFLDLGCGTGIWAIDIARQFPGAFVVGIDIAPIQPSNKPENCSFRAPFDLESPWTLGENEWDVIYLRMGCGYISDWQGLYRKVYAHLCDGGWLEQIEIDFTPRSVRHTKGDCAMQFWYQSLTQATEKAVRPLAHCPQWTMQKLQGAGFVEIHHHQVGLPLGQWHNDEYERLVGLWYRQAFIESIEPLSVVPFSSILGWKPDQIRHLAAKVRSETLRDESCSFNTLHLYRARRPM</sequence>
<dbReference type="SUPFAM" id="SSF53335">
    <property type="entry name" value="S-adenosyl-L-methionine-dependent methyltransferases"/>
    <property type="match status" value="1"/>
</dbReference>
<gene>
    <name evidence="12" type="ORF">AKAW2_51805A</name>
</gene>
<evidence type="ECO:0000313" key="12">
    <source>
        <dbReference type="EMBL" id="BCS01464.1"/>
    </source>
</evidence>
<dbReference type="EMBL" id="AP024429">
    <property type="protein sequence ID" value="BCS01464.1"/>
    <property type="molecule type" value="Genomic_DNA"/>
</dbReference>
<evidence type="ECO:0000256" key="2">
    <source>
        <dbReference type="ARBA" id="ARBA00022603"/>
    </source>
</evidence>
<keyword evidence="7" id="KW-0804">Transcription</keyword>
<dbReference type="Proteomes" id="UP000661280">
    <property type="component" value="Chromosome 5"/>
</dbReference>
<evidence type="ECO:0000256" key="3">
    <source>
        <dbReference type="ARBA" id="ARBA00022679"/>
    </source>
</evidence>
<dbReference type="AlphaFoldDB" id="A0A7R8A097"/>